<comment type="similarity">
    <text evidence="2">Belongs to the TsaE family.</text>
</comment>
<dbReference type="GO" id="GO:0005524">
    <property type="term" value="F:ATP binding"/>
    <property type="evidence" value="ECO:0007669"/>
    <property type="project" value="UniProtKB-KW"/>
</dbReference>
<evidence type="ECO:0000256" key="9">
    <source>
        <dbReference type="ARBA" id="ARBA00022842"/>
    </source>
</evidence>
<reference evidence="11 12" key="1">
    <citation type="journal article" date="2016" name="Nat. Commun.">
        <title>Thousands of microbial genomes shed light on interconnected biogeochemical processes in an aquifer system.</title>
        <authorList>
            <person name="Anantharaman K."/>
            <person name="Brown C.T."/>
            <person name="Hug L.A."/>
            <person name="Sharon I."/>
            <person name="Castelle C.J."/>
            <person name="Probst A.J."/>
            <person name="Thomas B.C."/>
            <person name="Singh A."/>
            <person name="Wilkins M.J."/>
            <person name="Karaoz U."/>
            <person name="Brodie E.L."/>
            <person name="Williams K.H."/>
            <person name="Hubbard S.S."/>
            <person name="Banfield J.F."/>
        </authorList>
    </citation>
    <scope>NUCLEOTIDE SEQUENCE [LARGE SCALE GENOMIC DNA]</scope>
</reference>
<proteinExistence type="inferred from homology"/>
<dbReference type="GO" id="GO:0005737">
    <property type="term" value="C:cytoplasm"/>
    <property type="evidence" value="ECO:0007669"/>
    <property type="project" value="UniProtKB-SubCell"/>
</dbReference>
<gene>
    <name evidence="11" type="ORF">A2838_00130</name>
</gene>
<sequence length="145" mass="16142">MKYLSKNLGETAGIAKDFLESISLGGKATVVALQGDLGAGKTAFTQEAGKIMGVVENMHSPTFVIMKIYEIDFKGFKNFIHVDAYRLERDSELLHLGWEEIVSEPENLVFIEWPENVPGAIPISARKIAFKFIDEGAREIEIHES</sequence>
<keyword evidence="7" id="KW-0547">Nucleotide-binding</keyword>
<evidence type="ECO:0000256" key="5">
    <source>
        <dbReference type="ARBA" id="ARBA00022694"/>
    </source>
</evidence>
<evidence type="ECO:0000256" key="6">
    <source>
        <dbReference type="ARBA" id="ARBA00022723"/>
    </source>
</evidence>
<evidence type="ECO:0000313" key="11">
    <source>
        <dbReference type="EMBL" id="OHA90033.1"/>
    </source>
</evidence>
<evidence type="ECO:0000256" key="2">
    <source>
        <dbReference type="ARBA" id="ARBA00007599"/>
    </source>
</evidence>
<dbReference type="SUPFAM" id="SSF52540">
    <property type="entry name" value="P-loop containing nucleoside triphosphate hydrolases"/>
    <property type="match status" value="1"/>
</dbReference>
<evidence type="ECO:0000313" key="12">
    <source>
        <dbReference type="Proteomes" id="UP000178107"/>
    </source>
</evidence>
<evidence type="ECO:0000256" key="8">
    <source>
        <dbReference type="ARBA" id="ARBA00022840"/>
    </source>
</evidence>
<dbReference type="AlphaFoldDB" id="A0A1G2SYG5"/>
<dbReference type="Pfam" id="PF02367">
    <property type="entry name" value="TsaE"/>
    <property type="match status" value="1"/>
</dbReference>
<dbReference type="GO" id="GO:0046872">
    <property type="term" value="F:metal ion binding"/>
    <property type="evidence" value="ECO:0007669"/>
    <property type="project" value="UniProtKB-KW"/>
</dbReference>
<dbReference type="PANTHER" id="PTHR33540:SF2">
    <property type="entry name" value="TRNA THREONYLCARBAMOYLADENOSINE BIOSYNTHESIS PROTEIN TSAE"/>
    <property type="match status" value="1"/>
</dbReference>
<dbReference type="InterPro" id="IPR003442">
    <property type="entry name" value="T6A_TsaE"/>
</dbReference>
<organism evidence="11 12">
    <name type="scientific">Candidatus Zambryskibacteria bacterium RIFCSPHIGHO2_01_FULL_46_25</name>
    <dbReference type="NCBI Taxonomy" id="1802738"/>
    <lineage>
        <taxon>Bacteria</taxon>
        <taxon>Candidatus Zambryskiibacteriota</taxon>
    </lineage>
</organism>
<dbReference type="Gene3D" id="3.40.50.300">
    <property type="entry name" value="P-loop containing nucleotide triphosphate hydrolases"/>
    <property type="match status" value="1"/>
</dbReference>
<dbReference type="NCBIfam" id="TIGR00150">
    <property type="entry name" value="T6A_YjeE"/>
    <property type="match status" value="1"/>
</dbReference>
<protein>
    <recommendedName>
        <fullName evidence="3">tRNA threonylcarbamoyladenosine biosynthesis protein TsaE</fullName>
    </recommendedName>
    <alternativeName>
        <fullName evidence="10">t(6)A37 threonylcarbamoyladenosine biosynthesis protein TsaE</fullName>
    </alternativeName>
</protein>
<dbReference type="EMBL" id="MHVH01000006">
    <property type="protein sequence ID" value="OHA90033.1"/>
    <property type="molecule type" value="Genomic_DNA"/>
</dbReference>
<keyword evidence="5" id="KW-0819">tRNA processing</keyword>
<comment type="subcellular location">
    <subcellularLocation>
        <location evidence="1">Cytoplasm</location>
    </subcellularLocation>
</comment>
<dbReference type="GO" id="GO:0002949">
    <property type="term" value="P:tRNA threonylcarbamoyladenosine modification"/>
    <property type="evidence" value="ECO:0007669"/>
    <property type="project" value="InterPro"/>
</dbReference>
<comment type="caution">
    <text evidence="11">The sequence shown here is derived from an EMBL/GenBank/DDBJ whole genome shotgun (WGS) entry which is preliminary data.</text>
</comment>
<dbReference type="GO" id="GO:0016740">
    <property type="term" value="F:transferase activity"/>
    <property type="evidence" value="ECO:0007669"/>
    <property type="project" value="UniProtKB-KW"/>
</dbReference>
<accession>A0A1G2SYG5</accession>
<dbReference type="PANTHER" id="PTHR33540">
    <property type="entry name" value="TRNA THREONYLCARBAMOYLADENOSINE BIOSYNTHESIS PROTEIN TSAE"/>
    <property type="match status" value="1"/>
</dbReference>
<name>A0A1G2SYG5_9BACT</name>
<keyword evidence="9" id="KW-0460">Magnesium</keyword>
<keyword evidence="6" id="KW-0479">Metal-binding</keyword>
<evidence type="ECO:0000256" key="1">
    <source>
        <dbReference type="ARBA" id="ARBA00004496"/>
    </source>
</evidence>
<evidence type="ECO:0000256" key="7">
    <source>
        <dbReference type="ARBA" id="ARBA00022741"/>
    </source>
</evidence>
<dbReference type="Proteomes" id="UP000178107">
    <property type="component" value="Unassembled WGS sequence"/>
</dbReference>
<evidence type="ECO:0000256" key="10">
    <source>
        <dbReference type="ARBA" id="ARBA00032441"/>
    </source>
</evidence>
<keyword evidence="4" id="KW-0963">Cytoplasm</keyword>
<dbReference type="InterPro" id="IPR027417">
    <property type="entry name" value="P-loop_NTPase"/>
</dbReference>
<keyword evidence="11" id="KW-0808">Transferase</keyword>
<evidence type="ECO:0000256" key="3">
    <source>
        <dbReference type="ARBA" id="ARBA00019010"/>
    </source>
</evidence>
<keyword evidence="8" id="KW-0067">ATP-binding</keyword>
<evidence type="ECO:0000256" key="4">
    <source>
        <dbReference type="ARBA" id="ARBA00022490"/>
    </source>
</evidence>